<dbReference type="Proteomes" id="UP000054561">
    <property type="component" value="Unassembled WGS sequence"/>
</dbReference>
<feature type="compositionally biased region" description="Basic and acidic residues" evidence="3">
    <location>
        <begin position="616"/>
        <end position="634"/>
    </location>
</feature>
<sequence length="1415" mass="160426">MDEFETTKGFSNFPLGQEVLLDKVLNEQRYEHDKGRKENKKKKKKGENIQEQLHYYLNEKYESFIGYDNFMNTLFKKKKVLRVTHGRRDDRRKRKEEHARREGVRPTGVAPSDEDATKVKCRGESASSDGPGSDIRSSNGRGKKKNMLEAQHKGGNSKTFNSASSLKRCTCDCHQCRSPLMETDPGDGLTDESDGRLTEESSDACPSPPHYSDASDISNLSPDAFCFEKQFKYIYDLYKQNDKNVYLFYNPPMCKCVNKSLKEKYYRNLCRKYPCLFNCTLEGEEGAGKPNRGEEEQRNGQLSRTGGVSDTGGLPHSGEEPSDVKRLTYAEVASDAVEMKLYAKAFFELCLLQGAGGGSSGMNAPSGDEAKKVSSDAPRDDSIEDATQQGEDAPLGAQEEEMLKRFFNKCLLRIMRRKSPTCENNSCCGLLYVPYSYIVVLLNRKIENLSYLCSNLNLPSSTDMYYNNKRNIVTICTKNSVHEFFSYYSLRENCYVKNLLIYDVFFHGFIPFFKPLLNLKVKKNLDKVMNYVNYNKGCNLSVVFFWSGVARETESPSQGVCGSGGGSSGSGRSSSCSGGDSDADEGKRRIQTSNMMHLRVCKIININHPNEYKGMTSEHPKKDYTTEGTASRERKDKMNADQQYFANLCNGSEVINNINIKMVVEKIIEIASRNESSLCEHKCVFNRYNQMHGKKKKIQIYLCESINSFAFDRRPLYIKRREVTLSSFVHFHNIMNTYLGVSRNSLDVLIGRRMEEDVFDMNLRRDKLLSSCHVKKEGREGGEVGQMGEAGQATETNGEVEEGQTSNNVGTAANPPNIDHLFNETLFFFNDNSDLYTYEEYKKAKLQSVGRAGDQDNKPTGEQQNAAAGKTWMARSATHAQGENIWDSLCTQYAQNLFNIYVCSFLTKQNSCKRVASSVGKKKKKKKKKLENKMSYQEKISFIKKCYCHLFRFYKDKFRISLKKEEEDMLHKNNWASEDALISHVGEGTMPSQLLRLSKILSMSAVTSRGKAQELIKNGKVKVNNQVVRQNVVVDINSFIELEGKPVLVDVTTKLWGIYKPKHVFCSSERNYVYEEKKRAEVLKDDAHNGLVTGRRLLPKGSYSTAQLAPGDRRKGFLLTGREHISEVGRSDSYEGHSGEVAQTLRQLKWTRDIVVKRPASSSEVGTKQDELEKFSQSAPQKLNTNLFDYLRKMNKTYETKNNNITNDIPEHLIVVNSLSASSEGLVLLTNDGDLARNLKDIQNNIVTTYIVKVKEELTNEKIKLIEKGCRVGDVHIQPLEVHVIKPHCSSPKWIKITYVEKSHTHLDVLFCKYGLTVRKCKRFSFGPYKVSDLSMNFLTPLKIHSTLSDLVPKYPPKLILAQPTGNVLTDEHNRFVLVKDYLKNSVIRGQASVQQSGTDEDKVVKCEVVEGERR</sequence>
<gene>
    <name evidence="5" type="ORF">AK88_02331</name>
</gene>
<dbReference type="EMBL" id="KQ001666">
    <property type="protein sequence ID" value="KJP88056.1"/>
    <property type="molecule type" value="Genomic_DNA"/>
</dbReference>
<dbReference type="InterPro" id="IPR002942">
    <property type="entry name" value="S4_RNA-bd"/>
</dbReference>
<organism evidence="5 6">
    <name type="scientific">Plasmodium fragile</name>
    <dbReference type="NCBI Taxonomy" id="5857"/>
    <lineage>
        <taxon>Eukaryota</taxon>
        <taxon>Sar</taxon>
        <taxon>Alveolata</taxon>
        <taxon>Apicomplexa</taxon>
        <taxon>Aconoidasida</taxon>
        <taxon>Haemosporida</taxon>
        <taxon>Plasmodiidae</taxon>
        <taxon>Plasmodium</taxon>
        <taxon>Plasmodium (Plasmodium)</taxon>
    </lineage>
</organism>
<feature type="region of interest" description="Disordered" evidence="3">
    <location>
        <begin position="611"/>
        <end position="634"/>
    </location>
</feature>
<dbReference type="GO" id="GO:0003723">
    <property type="term" value="F:RNA binding"/>
    <property type="evidence" value="ECO:0007669"/>
    <property type="project" value="UniProtKB-KW"/>
</dbReference>
<keyword evidence="6" id="KW-1185">Reference proteome</keyword>
<dbReference type="InterPro" id="IPR006145">
    <property type="entry name" value="PsdUridine_synth_RsuA/RluA"/>
</dbReference>
<dbReference type="VEuPathDB" id="PlasmoDB:AK88_02331"/>
<evidence type="ECO:0000256" key="3">
    <source>
        <dbReference type="SAM" id="MobiDB-lite"/>
    </source>
</evidence>
<feature type="compositionally biased region" description="Polar residues" evidence="3">
    <location>
        <begin position="793"/>
        <end position="811"/>
    </location>
</feature>
<evidence type="ECO:0000313" key="5">
    <source>
        <dbReference type="EMBL" id="KJP88056.1"/>
    </source>
</evidence>
<feature type="compositionally biased region" description="Basic and acidic residues" evidence="3">
    <location>
        <begin position="368"/>
        <end position="381"/>
    </location>
</feature>
<accession>A0A0D9QQU1</accession>
<evidence type="ECO:0000256" key="1">
    <source>
        <dbReference type="ARBA" id="ARBA00023235"/>
    </source>
</evidence>
<dbReference type="SUPFAM" id="SSF55174">
    <property type="entry name" value="Alpha-L RNA-binding motif"/>
    <property type="match status" value="1"/>
</dbReference>
<keyword evidence="2" id="KW-0694">RNA-binding</keyword>
<reference evidence="5 6" key="1">
    <citation type="submission" date="2014-03" db="EMBL/GenBank/DDBJ databases">
        <title>The Genome Sequence of Plasmodium fragile nilgiri.</title>
        <authorList>
            <consortium name="The Broad Institute Genomics Platform"/>
            <consortium name="The Broad Institute Genome Sequencing Center for Infectious Disease"/>
            <person name="Neafsey D."/>
            <person name="Duraisingh M."/>
            <person name="Young S.K."/>
            <person name="Zeng Q."/>
            <person name="Gargeya S."/>
            <person name="Abouelleil A."/>
            <person name="Alvarado L."/>
            <person name="Chapman S.B."/>
            <person name="Gainer-Dewar J."/>
            <person name="Goldberg J."/>
            <person name="Griggs A."/>
            <person name="Gujja S."/>
            <person name="Hansen M."/>
            <person name="Howarth C."/>
            <person name="Imamovic A."/>
            <person name="Larimer J."/>
            <person name="Pearson M."/>
            <person name="Poon T.W."/>
            <person name="Priest M."/>
            <person name="Roberts A."/>
            <person name="Saif S."/>
            <person name="Shea T."/>
            <person name="Sykes S."/>
            <person name="Wortman J."/>
            <person name="Nusbaum C."/>
            <person name="Birren B."/>
        </authorList>
    </citation>
    <scope>NUCLEOTIDE SEQUENCE [LARGE SCALE GENOMIC DNA]</scope>
    <source>
        <strain evidence="6">nilgiri</strain>
    </source>
</reference>
<feature type="compositionally biased region" description="Polar residues" evidence="3">
    <location>
        <begin position="125"/>
        <end position="140"/>
    </location>
</feature>
<dbReference type="Gene3D" id="3.30.70.580">
    <property type="entry name" value="Pseudouridine synthase I, catalytic domain, N-terminal subdomain"/>
    <property type="match status" value="1"/>
</dbReference>
<feature type="compositionally biased region" description="Low complexity" evidence="3">
    <location>
        <begin position="570"/>
        <end position="580"/>
    </location>
</feature>
<feature type="region of interest" description="Disordered" evidence="3">
    <location>
        <begin position="359"/>
        <end position="393"/>
    </location>
</feature>
<dbReference type="PANTHER" id="PTHR47683:SF2">
    <property type="entry name" value="RNA-BINDING S4 DOMAIN-CONTAINING PROTEIN"/>
    <property type="match status" value="1"/>
</dbReference>
<name>A0A0D9QQU1_PLAFR</name>
<proteinExistence type="predicted"/>
<dbReference type="Gene3D" id="3.30.70.1560">
    <property type="entry name" value="Alpha-L RNA-binding motif"/>
    <property type="match status" value="1"/>
</dbReference>
<dbReference type="SUPFAM" id="SSF55120">
    <property type="entry name" value="Pseudouridine synthase"/>
    <property type="match status" value="1"/>
</dbReference>
<dbReference type="InterPro" id="IPR036986">
    <property type="entry name" value="S4_RNA-bd_sf"/>
</dbReference>
<dbReference type="InterPro" id="IPR020094">
    <property type="entry name" value="TruA/RsuA/RluB/E/F_N"/>
</dbReference>
<dbReference type="Pfam" id="PF01479">
    <property type="entry name" value="S4"/>
    <property type="match status" value="1"/>
</dbReference>
<keyword evidence="1" id="KW-0413">Isomerase</keyword>
<dbReference type="InterPro" id="IPR042092">
    <property type="entry name" value="PsdUridine_s_RsuA/RluB/E/F_cat"/>
</dbReference>
<feature type="compositionally biased region" description="Polar residues" evidence="3">
    <location>
        <begin position="299"/>
        <end position="308"/>
    </location>
</feature>
<evidence type="ECO:0000259" key="4">
    <source>
        <dbReference type="SMART" id="SM00363"/>
    </source>
</evidence>
<dbReference type="SMART" id="SM00363">
    <property type="entry name" value="S4"/>
    <property type="match status" value="1"/>
</dbReference>
<dbReference type="OMA" id="MNADQQY"/>
<feature type="region of interest" description="Disordered" evidence="3">
    <location>
        <begin position="554"/>
        <end position="586"/>
    </location>
</feature>
<dbReference type="RefSeq" id="XP_012335385.1">
    <property type="nucleotide sequence ID" value="XM_012479962.1"/>
</dbReference>
<feature type="region of interest" description="Disordered" evidence="3">
    <location>
        <begin position="286"/>
        <end position="322"/>
    </location>
</feature>
<feature type="domain" description="RNA-binding S4" evidence="4">
    <location>
        <begin position="995"/>
        <end position="1053"/>
    </location>
</feature>
<dbReference type="PANTHER" id="PTHR47683">
    <property type="entry name" value="PSEUDOURIDINE SYNTHASE FAMILY PROTEIN-RELATED"/>
    <property type="match status" value="1"/>
</dbReference>
<evidence type="ECO:0000313" key="6">
    <source>
        <dbReference type="Proteomes" id="UP000054561"/>
    </source>
</evidence>
<dbReference type="OrthoDB" id="364553at2759"/>
<dbReference type="Pfam" id="PF00849">
    <property type="entry name" value="PseudoU_synth_2"/>
    <property type="match status" value="1"/>
</dbReference>
<feature type="compositionally biased region" description="Basic residues" evidence="3">
    <location>
        <begin position="83"/>
        <end position="95"/>
    </location>
</feature>
<feature type="region of interest" description="Disordered" evidence="3">
    <location>
        <begin position="182"/>
        <end position="215"/>
    </location>
</feature>
<dbReference type="InterPro" id="IPR050343">
    <property type="entry name" value="RsuA_PseudoU_synthase"/>
</dbReference>
<protein>
    <recommendedName>
        <fullName evidence="4">RNA-binding S4 domain-containing protein</fullName>
    </recommendedName>
</protein>
<dbReference type="GO" id="GO:0009982">
    <property type="term" value="F:pseudouridine synthase activity"/>
    <property type="evidence" value="ECO:0007669"/>
    <property type="project" value="InterPro"/>
</dbReference>
<dbReference type="GO" id="GO:0001522">
    <property type="term" value="P:pseudouridine synthesis"/>
    <property type="evidence" value="ECO:0007669"/>
    <property type="project" value="InterPro"/>
</dbReference>
<evidence type="ECO:0000256" key="2">
    <source>
        <dbReference type="PROSITE-ProRule" id="PRU00182"/>
    </source>
</evidence>
<feature type="region of interest" description="Disordered" evidence="3">
    <location>
        <begin position="778"/>
        <end position="815"/>
    </location>
</feature>
<feature type="region of interest" description="Disordered" evidence="3">
    <location>
        <begin position="83"/>
        <end position="143"/>
    </location>
</feature>
<dbReference type="InterPro" id="IPR020103">
    <property type="entry name" value="PsdUridine_synth_cat_dom_sf"/>
</dbReference>
<dbReference type="PROSITE" id="PS50889">
    <property type="entry name" value="S4"/>
    <property type="match status" value="1"/>
</dbReference>
<dbReference type="GeneID" id="24267645"/>
<dbReference type="Gene3D" id="3.10.290.10">
    <property type="entry name" value="RNA-binding S4 domain"/>
    <property type="match status" value="1"/>
</dbReference>